<dbReference type="EMBL" id="JACAZH010000003">
    <property type="protein sequence ID" value="KAF7373652.1"/>
    <property type="molecule type" value="Genomic_DNA"/>
</dbReference>
<name>A0A8H6Z9W9_9AGAR</name>
<protein>
    <submittedName>
        <fullName evidence="1">Uncharacterized protein</fullName>
    </submittedName>
</protein>
<keyword evidence="2" id="KW-1185">Reference proteome</keyword>
<gene>
    <name evidence="1" type="ORF">MSAN_00575900</name>
</gene>
<evidence type="ECO:0000313" key="2">
    <source>
        <dbReference type="Proteomes" id="UP000623467"/>
    </source>
</evidence>
<evidence type="ECO:0000313" key="1">
    <source>
        <dbReference type="EMBL" id="KAF7373652.1"/>
    </source>
</evidence>
<organism evidence="1 2">
    <name type="scientific">Mycena sanguinolenta</name>
    <dbReference type="NCBI Taxonomy" id="230812"/>
    <lineage>
        <taxon>Eukaryota</taxon>
        <taxon>Fungi</taxon>
        <taxon>Dikarya</taxon>
        <taxon>Basidiomycota</taxon>
        <taxon>Agaricomycotina</taxon>
        <taxon>Agaricomycetes</taxon>
        <taxon>Agaricomycetidae</taxon>
        <taxon>Agaricales</taxon>
        <taxon>Marasmiineae</taxon>
        <taxon>Mycenaceae</taxon>
        <taxon>Mycena</taxon>
    </lineage>
</organism>
<reference evidence="1" key="1">
    <citation type="submission" date="2020-05" db="EMBL/GenBank/DDBJ databases">
        <title>Mycena genomes resolve the evolution of fungal bioluminescence.</title>
        <authorList>
            <person name="Tsai I.J."/>
        </authorList>
    </citation>
    <scope>NUCLEOTIDE SEQUENCE</scope>
    <source>
        <strain evidence="1">160909Yilan</strain>
    </source>
</reference>
<proteinExistence type="predicted"/>
<dbReference type="AlphaFoldDB" id="A0A8H6Z9W9"/>
<sequence length="156" mass="17190">MPVIKACIISGAPLKPEKKVFYKLSVSETEPDPKSATGSETIRKTKPATTLGAGEGVLELSSNESTLKLKKSVYVKDNNRVSWVIDVPKWTCGTSKKPWISFEHVHPQAGKFEVDVEGADVFVDGGAKLTVRVIYENLETRATEVLDQLETQRLTE</sequence>
<comment type="caution">
    <text evidence="1">The sequence shown here is derived from an EMBL/GenBank/DDBJ whole genome shotgun (WGS) entry which is preliminary data.</text>
</comment>
<dbReference type="Proteomes" id="UP000623467">
    <property type="component" value="Unassembled WGS sequence"/>
</dbReference>
<accession>A0A8H6Z9W9</accession>